<evidence type="ECO:0000256" key="1">
    <source>
        <dbReference type="SAM" id="SignalP"/>
    </source>
</evidence>
<sequence length="152" mass="17578">MRKARKIVLILGITALLCSFKAFNAEQDWITWANHALSESVDPLAEARVKKWEIMLTADHFMRLRKTYQQGKQEYYSFNMQRFAEMDYVPGAVNDTLRFHTRADDIIYQTYNDPKGDIDSMATMLVMPVRKLSAGRLDSLKQALEVLKGKNL</sequence>
<protein>
    <submittedName>
        <fullName evidence="2">Uncharacterized protein</fullName>
    </submittedName>
</protein>
<keyword evidence="3" id="KW-1185">Reference proteome</keyword>
<proteinExistence type="predicted"/>
<organism evidence="2 3">
    <name type="scientific">Mucilaginibacter terrenus</name>
    <dbReference type="NCBI Taxonomy" id="2482727"/>
    <lineage>
        <taxon>Bacteria</taxon>
        <taxon>Pseudomonadati</taxon>
        <taxon>Bacteroidota</taxon>
        <taxon>Sphingobacteriia</taxon>
        <taxon>Sphingobacteriales</taxon>
        <taxon>Sphingobacteriaceae</taxon>
        <taxon>Mucilaginibacter</taxon>
    </lineage>
</organism>
<dbReference type="Proteomes" id="UP000260823">
    <property type="component" value="Unassembled WGS sequence"/>
</dbReference>
<gene>
    <name evidence="2" type="ORF">DYU05_09595</name>
</gene>
<dbReference type="OrthoDB" id="797136at2"/>
<keyword evidence="1" id="KW-0732">Signal</keyword>
<comment type="caution">
    <text evidence="2">The sequence shown here is derived from an EMBL/GenBank/DDBJ whole genome shotgun (WGS) entry which is preliminary data.</text>
</comment>
<evidence type="ECO:0000313" key="3">
    <source>
        <dbReference type="Proteomes" id="UP000260823"/>
    </source>
</evidence>
<evidence type="ECO:0000313" key="2">
    <source>
        <dbReference type="EMBL" id="RFZ85825.1"/>
    </source>
</evidence>
<feature type="chain" id="PRO_5017660648" evidence="1">
    <location>
        <begin position="25"/>
        <end position="152"/>
    </location>
</feature>
<reference evidence="2 3" key="1">
    <citation type="submission" date="2018-08" db="EMBL/GenBank/DDBJ databases">
        <title>Mucilaginibacter terrae sp. nov., isolated from manganese diggings.</title>
        <authorList>
            <person name="Huang Y."/>
            <person name="Zhou Z."/>
        </authorList>
    </citation>
    <scope>NUCLEOTIDE SEQUENCE [LARGE SCALE GENOMIC DNA]</scope>
    <source>
        <strain evidence="2 3">ZH6</strain>
    </source>
</reference>
<dbReference type="AlphaFoldDB" id="A0A3E2NXS9"/>
<name>A0A3E2NXS9_9SPHI</name>
<feature type="signal peptide" evidence="1">
    <location>
        <begin position="1"/>
        <end position="24"/>
    </location>
</feature>
<accession>A0A3E2NXS9</accession>
<dbReference type="EMBL" id="QWDE01000001">
    <property type="protein sequence ID" value="RFZ85825.1"/>
    <property type="molecule type" value="Genomic_DNA"/>
</dbReference>
<dbReference type="RefSeq" id="WP_117382721.1">
    <property type="nucleotide sequence ID" value="NZ_QWDE01000001.1"/>
</dbReference>